<accession>A0A7X3LR27</accession>
<dbReference type="GO" id="GO:0008889">
    <property type="term" value="F:glycerophosphodiester phosphodiesterase activity"/>
    <property type="evidence" value="ECO:0007669"/>
    <property type="project" value="UniProtKB-EC"/>
</dbReference>
<gene>
    <name evidence="8" type="primary">glpQ</name>
    <name evidence="8" type="ORF">GR183_01410</name>
</gene>
<evidence type="ECO:0000313" key="8">
    <source>
        <dbReference type="EMBL" id="MXN63547.1"/>
    </source>
</evidence>
<keyword evidence="3" id="KW-0732">Signal</keyword>
<protein>
    <recommendedName>
        <fullName evidence="2">glycerophosphodiester phosphodiesterase</fullName>
        <ecNumber evidence="2">3.1.4.46</ecNumber>
    </recommendedName>
</protein>
<dbReference type="PANTHER" id="PTHR43620:SF7">
    <property type="entry name" value="GLYCEROPHOSPHODIESTER PHOSPHODIESTERASE GDPD5-RELATED"/>
    <property type="match status" value="1"/>
</dbReference>
<comment type="similarity">
    <text evidence="1">Belongs to the glycerophosphoryl diester phosphodiesterase family.</text>
</comment>
<dbReference type="SUPFAM" id="SSF51695">
    <property type="entry name" value="PLC-like phosphodiesterases"/>
    <property type="match status" value="1"/>
</dbReference>
<evidence type="ECO:0000256" key="5">
    <source>
        <dbReference type="ARBA" id="ARBA00022801"/>
    </source>
</evidence>
<dbReference type="GO" id="GO:0042597">
    <property type="term" value="C:periplasmic space"/>
    <property type="evidence" value="ECO:0007669"/>
    <property type="project" value="TreeGrafter"/>
</dbReference>
<keyword evidence="5 8" id="KW-0378">Hydrolase</keyword>
<evidence type="ECO:0000256" key="4">
    <source>
        <dbReference type="ARBA" id="ARBA00022798"/>
    </source>
</evidence>
<dbReference type="InterPro" id="IPR017946">
    <property type="entry name" value="PLC-like_Pdiesterase_TIM-brl"/>
</dbReference>
<dbReference type="EMBL" id="WUMV01000001">
    <property type="protein sequence ID" value="MXN63547.1"/>
    <property type="molecule type" value="Genomic_DNA"/>
</dbReference>
<evidence type="ECO:0000313" key="9">
    <source>
        <dbReference type="Proteomes" id="UP000433101"/>
    </source>
</evidence>
<evidence type="ECO:0000259" key="7">
    <source>
        <dbReference type="PROSITE" id="PS51704"/>
    </source>
</evidence>
<dbReference type="Pfam" id="PF03009">
    <property type="entry name" value="GDPD"/>
    <property type="match status" value="1"/>
</dbReference>
<reference evidence="8 9" key="1">
    <citation type="submission" date="2019-12" db="EMBL/GenBank/DDBJ databases">
        <authorList>
            <person name="Li M."/>
        </authorList>
    </citation>
    <scope>NUCLEOTIDE SEQUENCE [LARGE SCALE GENOMIC DNA]</scope>
    <source>
        <strain evidence="8 9">GBMRC 2046</strain>
    </source>
</reference>
<dbReference type="PANTHER" id="PTHR43620">
    <property type="entry name" value="GLYCEROPHOSPHORYL DIESTER PHOSPHODIESTERASE"/>
    <property type="match status" value="1"/>
</dbReference>
<name>A0A7X3LR27_9HYPH</name>
<evidence type="ECO:0000256" key="1">
    <source>
        <dbReference type="ARBA" id="ARBA00007277"/>
    </source>
</evidence>
<comment type="catalytic activity">
    <reaction evidence="6">
        <text>a sn-glycero-3-phosphodiester + H2O = an alcohol + sn-glycerol 3-phosphate + H(+)</text>
        <dbReference type="Rhea" id="RHEA:12969"/>
        <dbReference type="ChEBI" id="CHEBI:15377"/>
        <dbReference type="ChEBI" id="CHEBI:15378"/>
        <dbReference type="ChEBI" id="CHEBI:30879"/>
        <dbReference type="ChEBI" id="CHEBI:57597"/>
        <dbReference type="ChEBI" id="CHEBI:83408"/>
        <dbReference type="EC" id="3.1.4.46"/>
    </reaction>
</comment>
<organism evidence="8 9">
    <name type="scientific">Stappia sediminis</name>
    <dbReference type="NCBI Taxonomy" id="2692190"/>
    <lineage>
        <taxon>Bacteria</taxon>
        <taxon>Pseudomonadati</taxon>
        <taxon>Pseudomonadota</taxon>
        <taxon>Alphaproteobacteria</taxon>
        <taxon>Hyphomicrobiales</taxon>
        <taxon>Stappiaceae</taxon>
        <taxon>Stappia</taxon>
    </lineage>
</organism>
<dbReference type="AlphaFoldDB" id="A0A7X3LR27"/>
<dbReference type="GO" id="GO:0006629">
    <property type="term" value="P:lipid metabolic process"/>
    <property type="evidence" value="ECO:0007669"/>
    <property type="project" value="InterPro"/>
</dbReference>
<evidence type="ECO:0000256" key="2">
    <source>
        <dbReference type="ARBA" id="ARBA00012247"/>
    </source>
</evidence>
<dbReference type="InterPro" id="IPR030395">
    <property type="entry name" value="GP_PDE_dom"/>
</dbReference>
<keyword evidence="9" id="KW-1185">Reference proteome</keyword>
<evidence type="ECO:0000256" key="3">
    <source>
        <dbReference type="ARBA" id="ARBA00022729"/>
    </source>
</evidence>
<evidence type="ECO:0000256" key="6">
    <source>
        <dbReference type="ARBA" id="ARBA00047512"/>
    </source>
</evidence>
<comment type="caution">
    <text evidence="8">The sequence shown here is derived from an EMBL/GenBank/DDBJ whole genome shotgun (WGS) entry which is preliminary data.</text>
</comment>
<sequence length="335" mass="36600">MFAAAAIFAGLAQPAGADENRPVVIAHRGAPAYLPEHTLAGKAMAHAFGADFIEQDVVLTKDGVPIVMHDITLDATTDVASVFAGRAREDGKFYAIDFTLEEIRRLRVMERQRDGQPAFDGRFPRGGATIFRVPTLQEELDLIKGLNASTGRRAGVYPEIKSPAFHRAEGQDISRVVLNVLAENGYSDKDDPFFLQSFDWNEVQRIRSELGFKGKLVQLIGENRWDLAPDVDFDHLKTPDGLKEIAAVADGIGPWIGHVLDDTDGNGEAEALKLAPNAQDLGLTIHAYTFRADRLPKWAASFDILLKAAVETAKLDGLFTDHADLALSYLNGHGE</sequence>
<dbReference type="PROSITE" id="PS51704">
    <property type="entry name" value="GP_PDE"/>
    <property type="match status" value="1"/>
</dbReference>
<dbReference type="EC" id="3.1.4.46" evidence="2"/>
<dbReference type="Gene3D" id="3.20.20.190">
    <property type="entry name" value="Phosphatidylinositol (PI) phosphodiesterase"/>
    <property type="match status" value="1"/>
</dbReference>
<dbReference type="Proteomes" id="UP000433101">
    <property type="component" value="Unassembled WGS sequence"/>
</dbReference>
<feature type="domain" description="GP-PDE" evidence="7">
    <location>
        <begin position="22"/>
        <end position="330"/>
    </location>
</feature>
<dbReference type="GO" id="GO:0006071">
    <property type="term" value="P:glycerol metabolic process"/>
    <property type="evidence" value="ECO:0007669"/>
    <property type="project" value="UniProtKB-KW"/>
</dbReference>
<proteinExistence type="inferred from homology"/>
<keyword evidence="4" id="KW-0319">Glycerol metabolism</keyword>
<dbReference type="NCBIfam" id="NF008354">
    <property type="entry name" value="PRK11143.1"/>
    <property type="match status" value="1"/>
</dbReference>